<dbReference type="EMBL" id="BJVY01000038">
    <property type="protein sequence ID" value="GEL73767.1"/>
    <property type="molecule type" value="Genomic_DNA"/>
</dbReference>
<reference evidence="1 4" key="2">
    <citation type="submission" date="2019-07" db="EMBL/GenBank/DDBJ databases">
        <title>Whole genome shotgun sequence of Myxococcus virescens NBRC 100334.</title>
        <authorList>
            <person name="Hosoyama A."/>
            <person name="Uohara A."/>
            <person name="Ohji S."/>
            <person name="Ichikawa N."/>
        </authorList>
    </citation>
    <scope>NUCLEOTIDE SEQUENCE [LARGE SCALE GENOMIC DNA]</scope>
    <source>
        <strain evidence="1 4">NBRC 100334</strain>
    </source>
</reference>
<evidence type="ECO:0000313" key="3">
    <source>
        <dbReference type="Proteomes" id="UP000198717"/>
    </source>
</evidence>
<evidence type="ECO:0000313" key="2">
    <source>
        <dbReference type="EMBL" id="SDE34026.1"/>
    </source>
</evidence>
<dbReference type="EMBL" id="FNAJ01000006">
    <property type="protein sequence ID" value="SDE34026.1"/>
    <property type="molecule type" value="Genomic_DNA"/>
</dbReference>
<comment type="caution">
    <text evidence="1">The sequence shown here is derived from an EMBL/GenBank/DDBJ whole genome shotgun (WGS) entry which is preliminary data.</text>
</comment>
<dbReference type="RefSeq" id="WP_090490946.1">
    <property type="nucleotide sequence ID" value="NZ_BJVY01000038.1"/>
</dbReference>
<name>A0A511HJL9_9BACT</name>
<evidence type="ECO:0000313" key="4">
    <source>
        <dbReference type="Proteomes" id="UP000321224"/>
    </source>
</evidence>
<sequence length="202" mass="21967">MKSFALLAFGLWAGTATAESRYAPRLSLMSERGAFALQPGDEVSESSSRGLRRGSTHMEFWLSDIQVANMGVKLGGGAVYFTLMAGLEPGRDARFSFAAGVGGHMTLSQRLWVDLDVTGGAVQPVRNPLEGDGGNVLGQARLMLGFQLMPRLAVFAGPTYNAWFSWGESDFDSITRLSVRETHPEPDQRLQHWPGIQVGLHI</sequence>
<dbReference type="AlphaFoldDB" id="A0A511HJL9"/>
<gene>
    <name evidence="1" type="ORF">MVI01_55510</name>
    <name evidence="2" type="ORF">SAMN04488504_10663</name>
</gene>
<dbReference type="Proteomes" id="UP000198717">
    <property type="component" value="Unassembled WGS sequence"/>
</dbReference>
<protein>
    <recommendedName>
        <fullName evidence="5">Outer membrane protein beta-barrel domain-containing protein</fullName>
    </recommendedName>
</protein>
<proteinExistence type="predicted"/>
<organism evidence="1 4">
    <name type="scientific">Myxococcus virescens</name>
    <dbReference type="NCBI Taxonomy" id="83456"/>
    <lineage>
        <taxon>Bacteria</taxon>
        <taxon>Pseudomonadati</taxon>
        <taxon>Myxococcota</taxon>
        <taxon>Myxococcia</taxon>
        <taxon>Myxococcales</taxon>
        <taxon>Cystobacterineae</taxon>
        <taxon>Myxococcaceae</taxon>
        <taxon>Myxococcus</taxon>
    </lineage>
</organism>
<evidence type="ECO:0008006" key="5">
    <source>
        <dbReference type="Google" id="ProtNLM"/>
    </source>
</evidence>
<dbReference type="Proteomes" id="UP000321224">
    <property type="component" value="Unassembled WGS sequence"/>
</dbReference>
<reference evidence="2 3" key="1">
    <citation type="submission" date="2016-10" db="EMBL/GenBank/DDBJ databases">
        <authorList>
            <person name="Varghese N."/>
            <person name="Submissions S."/>
        </authorList>
    </citation>
    <scope>NUCLEOTIDE SEQUENCE [LARGE SCALE GENOMIC DNA]</scope>
    <source>
        <strain evidence="2 3">DSM 2260</strain>
    </source>
</reference>
<accession>A0A511HJL9</accession>
<evidence type="ECO:0000313" key="1">
    <source>
        <dbReference type="EMBL" id="GEL73767.1"/>
    </source>
</evidence>
<keyword evidence="3" id="KW-1185">Reference proteome</keyword>